<dbReference type="SUPFAM" id="SSF50978">
    <property type="entry name" value="WD40 repeat-like"/>
    <property type="match status" value="1"/>
</dbReference>
<dbReference type="Gene3D" id="2.130.10.10">
    <property type="entry name" value="YVTN repeat-like/Quinoprotein amine dehydrogenase"/>
    <property type="match status" value="3"/>
</dbReference>
<dbReference type="InterPro" id="IPR015943">
    <property type="entry name" value="WD40/YVTN_repeat-like_dom_sf"/>
</dbReference>
<dbReference type="Pfam" id="PF04003">
    <property type="entry name" value="Utp12"/>
    <property type="match status" value="1"/>
</dbReference>
<dbReference type="PRINTS" id="PR00320">
    <property type="entry name" value="GPROTEINBRPT"/>
</dbReference>
<keyword evidence="3" id="KW-0677">Repeat</keyword>
<dbReference type="InterPro" id="IPR051570">
    <property type="entry name" value="TBC1_cilium_biogenesis"/>
</dbReference>
<dbReference type="GO" id="GO:0034388">
    <property type="term" value="C:Pwp2p-containing subcomplex of 90S preribosome"/>
    <property type="evidence" value="ECO:0007669"/>
    <property type="project" value="TreeGrafter"/>
</dbReference>
<dbReference type="InterPro" id="IPR020472">
    <property type="entry name" value="WD40_PAC1"/>
</dbReference>
<name>A0A7G3B4Q4_LUTLO</name>
<feature type="repeat" description="WD" evidence="6">
    <location>
        <begin position="597"/>
        <end position="638"/>
    </location>
</feature>
<organism evidence="8">
    <name type="scientific">Lutzomyia longipalpis</name>
    <name type="common">Sand fly</name>
    <dbReference type="NCBI Taxonomy" id="7200"/>
    <lineage>
        <taxon>Eukaryota</taxon>
        <taxon>Metazoa</taxon>
        <taxon>Ecdysozoa</taxon>
        <taxon>Arthropoda</taxon>
        <taxon>Hexapoda</taxon>
        <taxon>Insecta</taxon>
        <taxon>Pterygota</taxon>
        <taxon>Neoptera</taxon>
        <taxon>Endopterygota</taxon>
        <taxon>Diptera</taxon>
        <taxon>Nematocera</taxon>
        <taxon>Psychodoidea</taxon>
        <taxon>Psychodidae</taxon>
        <taxon>Lutzomyia</taxon>
        <taxon>Lutzomyia</taxon>
    </lineage>
</organism>
<dbReference type="GO" id="GO:0032040">
    <property type="term" value="C:small-subunit processome"/>
    <property type="evidence" value="ECO:0007669"/>
    <property type="project" value="TreeGrafter"/>
</dbReference>
<dbReference type="InterPro" id="IPR011047">
    <property type="entry name" value="Quinoprotein_ADH-like_sf"/>
</dbReference>
<evidence type="ECO:0000256" key="3">
    <source>
        <dbReference type="ARBA" id="ARBA00022737"/>
    </source>
</evidence>
<dbReference type="InterPro" id="IPR036322">
    <property type="entry name" value="WD40_repeat_dom_sf"/>
</dbReference>
<protein>
    <submittedName>
        <fullName evidence="8">Putative wd40-repeat-containing subunit of the 18s rrna processing complex</fullName>
    </submittedName>
</protein>
<keyword evidence="2 6" id="KW-0853">WD repeat</keyword>
<feature type="repeat" description="WD" evidence="6">
    <location>
        <begin position="555"/>
        <end position="596"/>
    </location>
</feature>
<dbReference type="InterPro" id="IPR019775">
    <property type="entry name" value="WD40_repeat_CS"/>
</dbReference>
<dbReference type="EMBL" id="GITU01012178">
    <property type="protein sequence ID" value="MBC1180881.1"/>
    <property type="molecule type" value="Transcribed_RNA"/>
</dbReference>
<evidence type="ECO:0000313" key="8">
    <source>
        <dbReference type="EMBL" id="MBC1180881.1"/>
    </source>
</evidence>
<keyword evidence="4" id="KW-0539">Nucleus</keyword>
<feature type="domain" description="Small-subunit processome Utp12" evidence="7">
    <location>
        <begin position="760"/>
        <end position="861"/>
    </location>
</feature>
<dbReference type="PANTHER" id="PTHR19853">
    <property type="entry name" value="WD REPEAT CONTAINING PROTEIN 3 WDR3"/>
    <property type="match status" value="1"/>
</dbReference>
<proteinExistence type="inferred from homology"/>
<dbReference type="GO" id="GO:0030490">
    <property type="term" value="P:maturation of SSU-rRNA"/>
    <property type="evidence" value="ECO:0007669"/>
    <property type="project" value="TreeGrafter"/>
</dbReference>
<dbReference type="PROSITE" id="PS00678">
    <property type="entry name" value="WD_REPEATS_1"/>
    <property type="match status" value="1"/>
</dbReference>
<dbReference type="GO" id="GO:0030515">
    <property type="term" value="F:snoRNA binding"/>
    <property type="evidence" value="ECO:0007669"/>
    <property type="project" value="TreeGrafter"/>
</dbReference>
<evidence type="ECO:0000256" key="6">
    <source>
        <dbReference type="PROSITE-ProRule" id="PRU00221"/>
    </source>
</evidence>
<accession>A0A7G3B4Q4</accession>
<dbReference type="PROSITE" id="PS50082">
    <property type="entry name" value="WD_REPEATS_2"/>
    <property type="match status" value="4"/>
</dbReference>
<evidence type="ECO:0000256" key="4">
    <source>
        <dbReference type="ARBA" id="ARBA00023242"/>
    </source>
</evidence>
<sequence length="901" mass="100134">MGLTKQYLAYKPAGAFNIVVSPRPNASFVTVKGVQGRYVAVGGAEKLLIWDLRLGEKVLEISNEKQEVTCLNPSPDNLHISVGYADGSVQIFEMDSRQSAASFVVHKTAVSCLRYDSTGMKLLTGGLDTDLVVLDVVAEAGLCRLSGHRGPITDAHFLDATGRVIVSSSKDMQIKFWDIETQNCFKTLVDHSTEVWALALLRGGLLVSGSSESTLSVHRVTPNTQEDVDTANLGAFESEAMNPVQVKLLGVIQRSGKGRTVALASDQEGSVVACHGTDNQVELFYFCTPEEALKRLTKRLKKLSVEAVGEKKPEVNFFDEVKKLPSIRTQCKIRGLDLLMGTNGELRVVVTSSSNFIKLFSLNVKEKNAEAKEVRSLTQIGHHTEVKSVAFSSDNLAIVTGSGDTLKVWNTDSLKCIRTLDVGAILCSLFVPGDRHVLLGLKTGELVIVNIVVGVIVETIPAHLKDLWSMCPMPDLKGCFSAGGDKTVKMWSYELIEDPESNSQVLSLMHRNTLKLDEAVMCVRISPNNKYLACALLDSTVKIFFRDTLKFYLSLYGHKLPVTCMDISHDSTLIVTGSGDRNVKIWGLDFGDCHKSLFAHDDSVLGVQFIPHTHMFFSCGRDGKIKEWDADTFEKISTLPAHHIGEANALAVSPNGMLVVSAGSDRVVRLFEKTDEPIVLEDAQEEEREEIENRILATGDESTVAGMPGLKLPSKKTVGAEKGAESILECLEIGNQFDASEDKELHPLMRAFEVTNSADFLLTTISHIRASDLEESLLLLPFTSVCEIIRKIYTLADKRRDQTELICKVVLFLFRIHQKPIVANHVLYRDIKKMIKKLQEVVQELRDMIGMNYYGLRMMQRQIEDREGVELFRDLTKKRQDKEKRRKVEMIRKRARDLETS</sequence>
<feature type="repeat" description="WD" evidence="6">
    <location>
        <begin position="145"/>
        <end position="187"/>
    </location>
</feature>
<dbReference type="CDD" id="cd00200">
    <property type="entry name" value="WD40"/>
    <property type="match status" value="1"/>
</dbReference>
<dbReference type="PROSITE" id="PS50294">
    <property type="entry name" value="WD_REPEATS_REGION"/>
    <property type="match status" value="3"/>
</dbReference>
<feature type="repeat" description="WD" evidence="6">
    <location>
        <begin position="379"/>
        <end position="419"/>
    </location>
</feature>
<dbReference type="AlphaFoldDB" id="A0A7G3B4Q4"/>
<dbReference type="SMART" id="SM00320">
    <property type="entry name" value="WD40"/>
    <property type="match status" value="11"/>
</dbReference>
<evidence type="ECO:0000259" key="7">
    <source>
        <dbReference type="Pfam" id="PF04003"/>
    </source>
</evidence>
<dbReference type="SUPFAM" id="SSF50998">
    <property type="entry name" value="Quinoprotein alcohol dehydrogenase-like"/>
    <property type="match status" value="1"/>
</dbReference>
<dbReference type="InterPro" id="IPR001680">
    <property type="entry name" value="WD40_rpt"/>
</dbReference>
<evidence type="ECO:0000256" key="1">
    <source>
        <dbReference type="ARBA" id="ARBA00004604"/>
    </source>
</evidence>
<comment type="similarity">
    <text evidence="5">Belongs to the WD repeat WDR3/UTP12 family.</text>
</comment>
<evidence type="ECO:0000256" key="5">
    <source>
        <dbReference type="ARBA" id="ARBA00038229"/>
    </source>
</evidence>
<dbReference type="InterPro" id="IPR007148">
    <property type="entry name" value="SSU_processome_Utp12"/>
</dbReference>
<evidence type="ECO:0000256" key="2">
    <source>
        <dbReference type="ARBA" id="ARBA00022574"/>
    </source>
</evidence>
<dbReference type="Pfam" id="PF25172">
    <property type="entry name" value="Beta-prop_WDR3_2nd"/>
    <property type="match status" value="1"/>
</dbReference>
<dbReference type="VEuPathDB" id="VectorBase:LLONM1_007838"/>
<comment type="subcellular location">
    <subcellularLocation>
        <location evidence="1">Nucleus</location>
        <location evidence="1">Nucleolus</location>
    </subcellularLocation>
</comment>
<reference evidence="8" key="1">
    <citation type="journal article" date="2020" name="BMC">
        <title>Leishmania infection induces a limited differential gene expression in the sand fly midgut.</title>
        <authorList>
            <person name="Coutinho-Abreu I.V."/>
            <person name="Serafim T.D."/>
            <person name="Meneses C."/>
            <person name="Kamhawi S."/>
            <person name="Oliveira F."/>
            <person name="Valenzuela J.G."/>
        </authorList>
    </citation>
    <scope>NUCLEOTIDE SEQUENCE</scope>
    <source>
        <strain evidence="8">Jacobina</strain>
        <tissue evidence="8">Midgut</tissue>
    </source>
</reference>
<dbReference type="PANTHER" id="PTHR19853:SF0">
    <property type="entry name" value="WD REPEAT-CONTAINING PROTEIN 3"/>
    <property type="match status" value="1"/>
</dbReference>
<dbReference type="Pfam" id="PF25173">
    <property type="entry name" value="Beta-prop_WDR3_1st"/>
    <property type="match status" value="1"/>
</dbReference>
<dbReference type="FunFam" id="2.130.10.10:FF:000755">
    <property type="entry name" value="WD repeat-containing protein 3"/>
    <property type="match status" value="1"/>
</dbReference>